<dbReference type="Proteomes" id="UP000019141">
    <property type="component" value="Unassembled WGS sequence"/>
</dbReference>
<dbReference type="NCBIfam" id="TIGR01850">
    <property type="entry name" value="argC"/>
    <property type="match status" value="1"/>
</dbReference>
<dbReference type="CDD" id="cd23939">
    <property type="entry name" value="AGPR_1_C_LysY"/>
    <property type="match status" value="1"/>
</dbReference>
<feature type="domain" description="Semialdehyde dehydrogenase NAD-binding" evidence="6">
    <location>
        <begin position="5"/>
        <end position="141"/>
    </location>
</feature>
<dbReference type="InterPro" id="IPR036291">
    <property type="entry name" value="NAD(P)-bd_dom_sf"/>
</dbReference>
<dbReference type="GO" id="GO:0070401">
    <property type="term" value="F:NADP+ binding"/>
    <property type="evidence" value="ECO:0007669"/>
    <property type="project" value="InterPro"/>
</dbReference>
<sequence length="349" mass="38338">MSGVRVAVAGGSGYIGGDLVRLLLQHPHVELTQVTSESNQGRFLHSVHPNLRHLTRLKFTSMTELEPCDVLFLALPHGMTQSRLPEMQQISDRIIDLSSDFRLRDVQLYKTWYGRDHDNPGALGTFVYGVPELHREEIAQAKLVSGAGCEAAAAILGLYPLARAGLLSEATPIVLEAKIGSSAAGNKPSLASHHPERHGVLRSFEPTGHRHTAEVLQELSGDTPLNVHFSATAVEMVRGILVTAHVFLQRPMSDRELWGIYRDAYQQEPFMRLVKERRGVYRYPEPKLLNGTNFCDIGFEADPHSDRVVILSALDNLVKGGAGNGVQAMNCMLGFEETAGLTFPGLHPI</sequence>
<dbReference type="GO" id="GO:0009085">
    <property type="term" value="P:lysine biosynthetic process"/>
    <property type="evidence" value="ECO:0007669"/>
    <property type="project" value="UniProtKB-KW"/>
</dbReference>
<keyword evidence="3" id="KW-0521">NADP</keyword>
<evidence type="ECO:0000259" key="6">
    <source>
        <dbReference type="SMART" id="SM00859"/>
    </source>
</evidence>
<evidence type="ECO:0000313" key="7">
    <source>
        <dbReference type="EMBL" id="ETX02729.1"/>
    </source>
</evidence>
<dbReference type="PANTHER" id="PTHR32338:SF11">
    <property type="entry name" value="[LYSW]-L-2-AMINOADIPATE_[LYSW]-L-GLUTAMATE PHOSPHATE REDUCTASE-RELATED"/>
    <property type="match status" value="1"/>
</dbReference>
<dbReference type="Gene3D" id="3.40.50.720">
    <property type="entry name" value="NAD(P)-binding Rossmann-like Domain"/>
    <property type="match status" value="1"/>
</dbReference>
<dbReference type="PANTHER" id="PTHR32338">
    <property type="entry name" value="N-ACETYL-GAMMA-GLUTAMYL-PHOSPHATE REDUCTASE, CHLOROPLASTIC-RELATED-RELATED"/>
    <property type="match status" value="1"/>
</dbReference>
<dbReference type="HAMAP" id="MF_02083">
    <property type="entry name" value="LysY"/>
    <property type="match status" value="1"/>
</dbReference>
<protein>
    <submittedName>
        <fullName evidence="7">N-acetyl-gamma-glutamyl-phosphate reductase</fullName>
    </submittedName>
</protein>
<keyword evidence="5" id="KW-0457">Lysine biosynthesis</keyword>
<dbReference type="InterPro" id="IPR058924">
    <property type="entry name" value="AGPR_dimerisation_dom"/>
</dbReference>
<dbReference type="SUPFAM" id="SSF51735">
    <property type="entry name" value="NAD(P)-binding Rossmann-fold domains"/>
    <property type="match status" value="1"/>
</dbReference>
<keyword evidence="4" id="KW-0560">Oxidoreductase</keyword>
<dbReference type="PATRIC" id="fig|1429438.4.peg.674"/>
<evidence type="ECO:0000313" key="8">
    <source>
        <dbReference type="Proteomes" id="UP000019141"/>
    </source>
</evidence>
<keyword evidence="2" id="KW-0028">Amino-acid biosynthesis</keyword>
<evidence type="ECO:0000256" key="2">
    <source>
        <dbReference type="ARBA" id="ARBA00022605"/>
    </source>
</evidence>
<dbReference type="InterPro" id="IPR000706">
    <property type="entry name" value="AGPR_type-1"/>
</dbReference>
<dbReference type="Gene3D" id="3.30.360.10">
    <property type="entry name" value="Dihydrodipicolinate Reductase, domain 2"/>
    <property type="match status" value="1"/>
</dbReference>
<name>W4LXA6_ENTF1</name>
<evidence type="ECO:0000256" key="4">
    <source>
        <dbReference type="ARBA" id="ARBA00023002"/>
    </source>
</evidence>
<keyword evidence="1" id="KW-0963">Cytoplasm</keyword>
<dbReference type="Pfam" id="PF22698">
    <property type="entry name" value="Semialdhyde_dhC_1"/>
    <property type="match status" value="1"/>
</dbReference>
<dbReference type="AlphaFoldDB" id="W4LXA6"/>
<dbReference type="HOGENOM" id="CLU_006384_0_1_7"/>
<accession>W4LXA6</accession>
<dbReference type="GO" id="GO:0006526">
    <property type="term" value="P:L-arginine biosynthetic process"/>
    <property type="evidence" value="ECO:0007669"/>
    <property type="project" value="InterPro"/>
</dbReference>
<reference evidence="7 8" key="1">
    <citation type="journal article" date="2014" name="Nature">
        <title>An environmental bacterial taxon with a large and distinct metabolic repertoire.</title>
        <authorList>
            <person name="Wilson M.C."/>
            <person name="Mori T."/>
            <person name="Ruckert C."/>
            <person name="Uria A.R."/>
            <person name="Helf M.J."/>
            <person name="Takada K."/>
            <person name="Gernert C."/>
            <person name="Steffens U.A."/>
            <person name="Heycke N."/>
            <person name="Schmitt S."/>
            <person name="Rinke C."/>
            <person name="Helfrich E.J."/>
            <person name="Brachmann A.O."/>
            <person name="Gurgui C."/>
            <person name="Wakimoto T."/>
            <person name="Kracht M."/>
            <person name="Crusemann M."/>
            <person name="Hentschel U."/>
            <person name="Abe I."/>
            <person name="Matsunaga S."/>
            <person name="Kalinowski J."/>
            <person name="Takeyama H."/>
            <person name="Piel J."/>
        </authorList>
    </citation>
    <scope>NUCLEOTIDE SEQUENCE [LARGE SCALE GENOMIC DNA]</scope>
    <source>
        <strain evidence="8">TSY1</strain>
    </source>
</reference>
<dbReference type="InterPro" id="IPR000534">
    <property type="entry name" value="Semialdehyde_DH_NAD-bd"/>
</dbReference>
<evidence type="ECO:0000256" key="5">
    <source>
        <dbReference type="ARBA" id="ARBA00023154"/>
    </source>
</evidence>
<dbReference type="Pfam" id="PF01118">
    <property type="entry name" value="Semialdhyde_dh"/>
    <property type="match status" value="1"/>
</dbReference>
<dbReference type="EMBL" id="AZHW01000111">
    <property type="protein sequence ID" value="ETX02729.1"/>
    <property type="molecule type" value="Genomic_DNA"/>
</dbReference>
<dbReference type="InterPro" id="IPR050085">
    <property type="entry name" value="AGPR"/>
</dbReference>
<dbReference type="SUPFAM" id="SSF55347">
    <property type="entry name" value="Glyceraldehyde-3-phosphate dehydrogenase-like, C-terminal domain"/>
    <property type="match status" value="1"/>
</dbReference>
<dbReference type="InterPro" id="IPR037535">
    <property type="entry name" value="LysY"/>
</dbReference>
<dbReference type="GO" id="GO:0003942">
    <property type="term" value="F:N-acetyl-gamma-glutamyl-phosphate reductase activity"/>
    <property type="evidence" value="ECO:0007669"/>
    <property type="project" value="InterPro"/>
</dbReference>
<dbReference type="SMART" id="SM00859">
    <property type="entry name" value="Semialdhyde_dh"/>
    <property type="match status" value="1"/>
</dbReference>
<organism evidence="7 8">
    <name type="scientific">Entotheonella factor</name>
    <dbReference type="NCBI Taxonomy" id="1429438"/>
    <lineage>
        <taxon>Bacteria</taxon>
        <taxon>Pseudomonadati</taxon>
        <taxon>Nitrospinota/Tectimicrobiota group</taxon>
        <taxon>Candidatus Tectimicrobiota</taxon>
        <taxon>Candidatus Entotheonellia</taxon>
        <taxon>Candidatus Entotheonellales</taxon>
        <taxon>Candidatus Entotheonellaceae</taxon>
        <taxon>Candidatus Entotheonella</taxon>
    </lineage>
</organism>
<gene>
    <name evidence="7" type="ORF">ETSY1_02545</name>
</gene>
<comment type="caution">
    <text evidence="7">The sequence shown here is derived from an EMBL/GenBank/DDBJ whole genome shotgun (WGS) entry which is preliminary data.</text>
</comment>
<dbReference type="GO" id="GO:0051287">
    <property type="term" value="F:NAD binding"/>
    <property type="evidence" value="ECO:0007669"/>
    <property type="project" value="InterPro"/>
</dbReference>
<evidence type="ECO:0000256" key="3">
    <source>
        <dbReference type="ARBA" id="ARBA00022857"/>
    </source>
</evidence>
<proteinExistence type="inferred from homology"/>
<keyword evidence="8" id="KW-1185">Reference proteome</keyword>
<dbReference type="HAMAP" id="MF_00150">
    <property type="entry name" value="ArgC_type1"/>
    <property type="match status" value="1"/>
</dbReference>
<evidence type="ECO:0000256" key="1">
    <source>
        <dbReference type="ARBA" id="ARBA00022490"/>
    </source>
</evidence>
<dbReference type="CDD" id="cd24151">
    <property type="entry name" value="AGPR_1_N_LysY"/>
    <property type="match status" value="1"/>
</dbReference>